<name>A0A6A6KMY0_HEVBR</name>
<organism evidence="3 4">
    <name type="scientific">Hevea brasiliensis</name>
    <name type="common">Para rubber tree</name>
    <name type="synonym">Siphonia brasiliensis</name>
    <dbReference type="NCBI Taxonomy" id="3981"/>
    <lineage>
        <taxon>Eukaryota</taxon>
        <taxon>Viridiplantae</taxon>
        <taxon>Streptophyta</taxon>
        <taxon>Embryophyta</taxon>
        <taxon>Tracheophyta</taxon>
        <taxon>Spermatophyta</taxon>
        <taxon>Magnoliopsida</taxon>
        <taxon>eudicotyledons</taxon>
        <taxon>Gunneridae</taxon>
        <taxon>Pentapetalae</taxon>
        <taxon>rosids</taxon>
        <taxon>fabids</taxon>
        <taxon>Malpighiales</taxon>
        <taxon>Euphorbiaceae</taxon>
        <taxon>Crotonoideae</taxon>
        <taxon>Micrandreae</taxon>
        <taxon>Hevea</taxon>
    </lineage>
</organism>
<evidence type="ECO:0000313" key="3">
    <source>
        <dbReference type="EMBL" id="KAF2289373.1"/>
    </source>
</evidence>
<proteinExistence type="predicted"/>
<protein>
    <recommendedName>
        <fullName evidence="5">Rho termination factor N-terminal domain-containing protein</fullName>
    </recommendedName>
</protein>
<dbReference type="Proteomes" id="UP000467840">
    <property type="component" value="Chromosome 8"/>
</dbReference>
<evidence type="ECO:0000256" key="1">
    <source>
        <dbReference type="SAM" id="Coils"/>
    </source>
</evidence>
<keyword evidence="1" id="KW-0175">Coiled coil</keyword>
<evidence type="ECO:0000256" key="2">
    <source>
        <dbReference type="SAM" id="MobiDB-lite"/>
    </source>
</evidence>
<keyword evidence="4" id="KW-1185">Reference proteome</keyword>
<dbReference type="AlphaFoldDB" id="A0A6A6KMY0"/>
<dbReference type="EMBL" id="JAAGAX010000016">
    <property type="protein sequence ID" value="KAF2289373.1"/>
    <property type="molecule type" value="Genomic_DNA"/>
</dbReference>
<gene>
    <name evidence="3" type="ORF">GH714_035470</name>
</gene>
<feature type="compositionally biased region" description="Basic and acidic residues" evidence="2">
    <location>
        <begin position="253"/>
        <end position="262"/>
    </location>
</feature>
<evidence type="ECO:0000313" key="4">
    <source>
        <dbReference type="Proteomes" id="UP000467840"/>
    </source>
</evidence>
<accession>A0A6A6KMY0</accession>
<reference evidence="3 4" key="1">
    <citation type="journal article" date="2020" name="Mol. Plant">
        <title>The Chromosome-Based Rubber Tree Genome Provides New Insights into Spurge Genome Evolution and Rubber Biosynthesis.</title>
        <authorList>
            <person name="Liu J."/>
            <person name="Shi C."/>
            <person name="Shi C.C."/>
            <person name="Li W."/>
            <person name="Zhang Q.J."/>
            <person name="Zhang Y."/>
            <person name="Li K."/>
            <person name="Lu H.F."/>
            <person name="Shi C."/>
            <person name="Zhu S.T."/>
            <person name="Xiao Z.Y."/>
            <person name="Nan H."/>
            <person name="Yue Y."/>
            <person name="Zhu X.G."/>
            <person name="Wu Y."/>
            <person name="Hong X.N."/>
            <person name="Fan G.Y."/>
            <person name="Tong Y."/>
            <person name="Zhang D."/>
            <person name="Mao C.L."/>
            <person name="Liu Y.L."/>
            <person name="Hao S.J."/>
            <person name="Liu W.Q."/>
            <person name="Lv M.Q."/>
            <person name="Zhang H.B."/>
            <person name="Liu Y."/>
            <person name="Hu-Tang G.R."/>
            <person name="Wang J.P."/>
            <person name="Wang J.H."/>
            <person name="Sun Y.H."/>
            <person name="Ni S.B."/>
            <person name="Chen W.B."/>
            <person name="Zhang X.C."/>
            <person name="Jiao Y.N."/>
            <person name="Eichler E.E."/>
            <person name="Li G.H."/>
            <person name="Liu X."/>
            <person name="Gao L.Z."/>
        </authorList>
    </citation>
    <scope>NUCLEOTIDE SEQUENCE [LARGE SCALE GENOMIC DNA]</scope>
    <source>
        <strain evidence="4">cv. GT1</strain>
        <tissue evidence="3">Leaf</tissue>
    </source>
</reference>
<feature type="region of interest" description="Disordered" evidence="2">
    <location>
        <begin position="579"/>
        <end position="603"/>
    </location>
</feature>
<feature type="region of interest" description="Disordered" evidence="2">
    <location>
        <begin position="246"/>
        <end position="269"/>
    </location>
</feature>
<evidence type="ECO:0008006" key="5">
    <source>
        <dbReference type="Google" id="ProtNLM"/>
    </source>
</evidence>
<feature type="coiled-coil region" evidence="1">
    <location>
        <begin position="46"/>
        <end position="80"/>
    </location>
</feature>
<comment type="caution">
    <text evidence="3">The sequence shown here is derived from an EMBL/GenBank/DDBJ whole genome shotgun (WGS) entry which is preliminary data.</text>
</comment>
<sequence length="700" mass="77650">MDKDLWGPPDNPESNSSMQPEWECDFCFGCGFDEIEEDALNERYCIRVLRILIRKADTEIDKLEQDLISLQSELAWVENEEWSQICSNALKEKISCLDISVKSLRNKDKNDVEVHLLMHTQPVETLHEILKALLVNYFYKKDEQPKEVKDATILNSSSVVPRETINIVDENKTLGDYSSEFIMREEMRKSSSTTEHAAILNPCLKLEEKKTNNPKTVKPANAGVKDSNSHSMKLAAVQSDEILSSYYGPKNTRKGESREHGFNPKGSRMIKISSSKSADEGRCYVEMTKLQSTNVGVSNSISGASGHPVGNSSKKKKLSNSDSIIVSEEVEELNSISTDDVILGSSLKSVVKKTDPSKMVKFAGTVVKNVSAKELRCATGLHGRIGNADSGLGTCSNPDIEQKLSDLSLKAACKQTVKELKVAAAEIVDSPLKTQGKEKNPPQIVKVVEAALTETENCALTSLLELQDKKGTNAIKLLPKEEGEDMLEFKMSEIGADEKKFNLDLSHDFQEEKAKKIIKQNTPIIQEIGFTTMSVDSSSSFVSEGKKQQKSGLGPLNASLNEHQKTTKIVLQLGECESKENSAYPDDSPNSVSQPQNKRKRTTNFPIIAEAKDFTVQMDFSDSQRDTTDGLNKDDQSVAESCLIHDSSSVTVASMPSASILEKMKLAELRDIAKRYKLRKYYKLPKKELLQQLASKIDNC</sequence>